<name>A0A0C2XW56_SERVB</name>
<dbReference type="HOGENOM" id="CLU_1489874_0_0_1"/>
<evidence type="ECO:0000313" key="1">
    <source>
        <dbReference type="EMBL" id="KIM33087.1"/>
    </source>
</evidence>
<evidence type="ECO:0008006" key="3">
    <source>
        <dbReference type="Google" id="ProtNLM"/>
    </source>
</evidence>
<sequence length="181" mass="20628">MARLIELPDDILLEVARYLPIDASLAFSQSFRAARVLSQTSVLWWHHNITSIASYLDKTRPLEDYTIVELHNAVIKASRTWARFRQPGARKTSSFRAPIEENRYEGFVPHGLPFYFSLGTYGKHRQTHLVCRDLVRAGRVIGSYELPPTGSQRFKTKCLAVHPIDHQTVLVAILSEGPISW</sequence>
<dbReference type="AlphaFoldDB" id="A0A0C2XW56"/>
<reference evidence="2" key="2">
    <citation type="submission" date="2015-01" db="EMBL/GenBank/DDBJ databases">
        <title>Evolutionary Origins and Diversification of the Mycorrhizal Mutualists.</title>
        <authorList>
            <consortium name="DOE Joint Genome Institute"/>
            <consortium name="Mycorrhizal Genomics Consortium"/>
            <person name="Kohler A."/>
            <person name="Kuo A."/>
            <person name="Nagy L.G."/>
            <person name="Floudas D."/>
            <person name="Copeland A."/>
            <person name="Barry K.W."/>
            <person name="Cichocki N."/>
            <person name="Veneault-Fourrey C."/>
            <person name="LaButti K."/>
            <person name="Lindquist E.A."/>
            <person name="Lipzen A."/>
            <person name="Lundell T."/>
            <person name="Morin E."/>
            <person name="Murat C."/>
            <person name="Riley R."/>
            <person name="Ohm R."/>
            <person name="Sun H."/>
            <person name="Tunlid A."/>
            <person name="Henrissat B."/>
            <person name="Grigoriev I.V."/>
            <person name="Hibbett D.S."/>
            <person name="Martin F."/>
        </authorList>
    </citation>
    <scope>NUCLEOTIDE SEQUENCE [LARGE SCALE GENOMIC DNA]</scope>
    <source>
        <strain evidence="2">MAFF 305830</strain>
    </source>
</reference>
<dbReference type="EMBL" id="KN824279">
    <property type="protein sequence ID" value="KIM33087.1"/>
    <property type="molecule type" value="Genomic_DNA"/>
</dbReference>
<dbReference type="Proteomes" id="UP000054097">
    <property type="component" value="Unassembled WGS sequence"/>
</dbReference>
<organism evidence="1 2">
    <name type="scientific">Serendipita vermifera MAFF 305830</name>
    <dbReference type="NCBI Taxonomy" id="933852"/>
    <lineage>
        <taxon>Eukaryota</taxon>
        <taxon>Fungi</taxon>
        <taxon>Dikarya</taxon>
        <taxon>Basidiomycota</taxon>
        <taxon>Agaricomycotina</taxon>
        <taxon>Agaricomycetes</taxon>
        <taxon>Sebacinales</taxon>
        <taxon>Serendipitaceae</taxon>
        <taxon>Serendipita</taxon>
    </lineage>
</organism>
<accession>A0A0C2XW56</accession>
<evidence type="ECO:0000313" key="2">
    <source>
        <dbReference type="Proteomes" id="UP000054097"/>
    </source>
</evidence>
<proteinExistence type="predicted"/>
<dbReference type="OrthoDB" id="3042786at2759"/>
<reference evidence="1 2" key="1">
    <citation type="submission" date="2014-04" db="EMBL/GenBank/DDBJ databases">
        <authorList>
            <consortium name="DOE Joint Genome Institute"/>
            <person name="Kuo A."/>
            <person name="Zuccaro A."/>
            <person name="Kohler A."/>
            <person name="Nagy L.G."/>
            <person name="Floudas D."/>
            <person name="Copeland A."/>
            <person name="Barry K.W."/>
            <person name="Cichocki N."/>
            <person name="Veneault-Fourrey C."/>
            <person name="LaButti K."/>
            <person name="Lindquist E.A."/>
            <person name="Lipzen A."/>
            <person name="Lundell T."/>
            <person name="Morin E."/>
            <person name="Murat C."/>
            <person name="Sun H."/>
            <person name="Tunlid A."/>
            <person name="Henrissat B."/>
            <person name="Grigoriev I.V."/>
            <person name="Hibbett D.S."/>
            <person name="Martin F."/>
            <person name="Nordberg H.P."/>
            <person name="Cantor M.N."/>
            <person name="Hua S.X."/>
        </authorList>
    </citation>
    <scope>NUCLEOTIDE SEQUENCE [LARGE SCALE GENOMIC DNA]</scope>
    <source>
        <strain evidence="1 2">MAFF 305830</strain>
    </source>
</reference>
<protein>
    <recommendedName>
        <fullName evidence="3">F-box domain-containing protein</fullName>
    </recommendedName>
</protein>
<gene>
    <name evidence="1" type="ORF">M408DRAFT_191756</name>
</gene>
<keyword evidence="2" id="KW-1185">Reference proteome</keyword>